<evidence type="ECO:0000313" key="2">
    <source>
        <dbReference type="Proteomes" id="UP001153269"/>
    </source>
</evidence>
<proteinExistence type="predicted"/>
<keyword evidence="2" id="KW-1185">Reference proteome</keyword>
<gene>
    <name evidence="1" type="ORF">PLEPLA_LOCUS10234</name>
</gene>
<comment type="caution">
    <text evidence="1">The sequence shown here is derived from an EMBL/GenBank/DDBJ whole genome shotgun (WGS) entry which is preliminary data.</text>
</comment>
<organism evidence="1 2">
    <name type="scientific">Pleuronectes platessa</name>
    <name type="common">European plaice</name>
    <dbReference type="NCBI Taxonomy" id="8262"/>
    <lineage>
        <taxon>Eukaryota</taxon>
        <taxon>Metazoa</taxon>
        <taxon>Chordata</taxon>
        <taxon>Craniata</taxon>
        <taxon>Vertebrata</taxon>
        <taxon>Euteleostomi</taxon>
        <taxon>Actinopterygii</taxon>
        <taxon>Neopterygii</taxon>
        <taxon>Teleostei</taxon>
        <taxon>Neoteleostei</taxon>
        <taxon>Acanthomorphata</taxon>
        <taxon>Carangaria</taxon>
        <taxon>Pleuronectiformes</taxon>
        <taxon>Pleuronectoidei</taxon>
        <taxon>Pleuronectidae</taxon>
        <taxon>Pleuronectes</taxon>
    </lineage>
</organism>
<sequence>MSVLKHSTVQNYVQRSYLERAAIINEGFYRKHKKPTGYVSVQENVFVEFNHQELLEFYNKLEIVQGQLDSLT</sequence>
<protein>
    <submittedName>
        <fullName evidence="1">Uncharacterized protein</fullName>
    </submittedName>
</protein>
<reference evidence="1" key="1">
    <citation type="submission" date="2020-03" db="EMBL/GenBank/DDBJ databases">
        <authorList>
            <person name="Weist P."/>
        </authorList>
    </citation>
    <scope>NUCLEOTIDE SEQUENCE</scope>
</reference>
<evidence type="ECO:0000313" key="1">
    <source>
        <dbReference type="EMBL" id="CAB1422319.1"/>
    </source>
</evidence>
<name>A0A9N7U035_PLEPL</name>
<dbReference type="Proteomes" id="UP001153269">
    <property type="component" value="Unassembled WGS sequence"/>
</dbReference>
<dbReference type="EMBL" id="CADEAL010000575">
    <property type="protein sequence ID" value="CAB1422319.1"/>
    <property type="molecule type" value="Genomic_DNA"/>
</dbReference>
<accession>A0A9N7U035</accession>
<dbReference type="AlphaFoldDB" id="A0A9N7U035"/>